<sequence>MWGWATWRRAWAQYDFPMATWDERLPALQSSFASPWERRYWLPTYARTRRELAKADTWDYSWHYTCRSLGGLAILPAHNLVENIGFGVDHTHTPAS</sequence>
<proteinExistence type="predicted"/>
<dbReference type="EMBL" id="KF122584">
    <property type="protein sequence ID" value="AIA89880.1"/>
    <property type="molecule type" value="Genomic_DNA"/>
</dbReference>
<dbReference type="AlphaFoldDB" id="A0A060CA71"/>
<reference evidence="1" key="1">
    <citation type="journal article" date="2013" name="Environ. Microbiol.">
        <title>Seasonally variable intestinal metagenomes of the red palm weevil (Rhynchophorus ferrugineus).</title>
        <authorList>
            <person name="Jia S."/>
            <person name="Zhang X."/>
            <person name="Zhang G."/>
            <person name="Yin A."/>
            <person name="Zhang S."/>
            <person name="Li F."/>
            <person name="Wang L."/>
            <person name="Zhao D."/>
            <person name="Yun Q."/>
            <person name="Tala"/>
            <person name="Wang J."/>
            <person name="Sun G."/>
            <person name="Baabdullah M."/>
            <person name="Yu X."/>
            <person name="Hu S."/>
            <person name="Al-Mssallem I.S."/>
            <person name="Yu J."/>
        </authorList>
    </citation>
    <scope>NUCLEOTIDE SEQUENCE</scope>
</reference>
<accession>A0A060CA71</accession>
<organism evidence="1">
    <name type="scientific">uncultured Trichodesmium sp</name>
    <dbReference type="NCBI Taxonomy" id="332967"/>
    <lineage>
        <taxon>Bacteria</taxon>
        <taxon>Bacillati</taxon>
        <taxon>Cyanobacteriota</taxon>
        <taxon>Cyanophyceae</taxon>
        <taxon>Oscillatoriophycideae</taxon>
        <taxon>Oscillatoriales</taxon>
        <taxon>Microcoleaceae</taxon>
        <taxon>Trichodesmium</taxon>
        <taxon>environmental samples</taxon>
    </lineage>
</organism>
<evidence type="ECO:0000313" key="1">
    <source>
        <dbReference type="EMBL" id="AIA89880.1"/>
    </source>
</evidence>
<name>A0A060CA71_9CYAN</name>
<feature type="non-terminal residue" evidence="1">
    <location>
        <position position="96"/>
    </location>
</feature>
<protein>
    <submittedName>
        <fullName evidence="1">CAZy families GT2|GT41|GT4 protein</fullName>
    </submittedName>
</protein>